<evidence type="ECO:0000256" key="2">
    <source>
        <dbReference type="SAM" id="MobiDB-lite"/>
    </source>
</evidence>
<proteinExistence type="inferred from homology"/>
<organism evidence="3 4">
    <name type="scientific">Melipona quadrifasciata</name>
    <dbReference type="NCBI Taxonomy" id="166423"/>
    <lineage>
        <taxon>Eukaryota</taxon>
        <taxon>Metazoa</taxon>
        <taxon>Ecdysozoa</taxon>
        <taxon>Arthropoda</taxon>
        <taxon>Hexapoda</taxon>
        <taxon>Insecta</taxon>
        <taxon>Pterygota</taxon>
        <taxon>Neoptera</taxon>
        <taxon>Endopterygota</taxon>
        <taxon>Hymenoptera</taxon>
        <taxon>Apocrita</taxon>
        <taxon>Aculeata</taxon>
        <taxon>Apoidea</taxon>
        <taxon>Anthophila</taxon>
        <taxon>Apidae</taxon>
        <taxon>Melipona</taxon>
    </lineage>
</organism>
<dbReference type="Proteomes" id="UP000053105">
    <property type="component" value="Unassembled WGS sequence"/>
</dbReference>
<dbReference type="InterPro" id="IPR013865">
    <property type="entry name" value="FAM32A"/>
</dbReference>
<feature type="region of interest" description="Disordered" evidence="2">
    <location>
        <begin position="1"/>
        <end position="38"/>
    </location>
</feature>
<reference evidence="3 4" key="1">
    <citation type="submission" date="2015-07" db="EMBL/GenBank/DDBJ databases">
        <title>The genome of Melipona quadrifasciata.</title>
        <authorList>
            <person name="Pan H."/>
            <person name="Kapheim K."/>
        </authorList>
    </citation>
    <scope>NUCLEOTIDE SEQUENCE [LARGE SCALE GENOMIC DNA]</scope>
    <source>
        <strain evidence="3">0111107301</strain>
        <tissue evidence="3">Whole body</tissue>
    </source>
</reference>
<dbReference type="PANTHER" id="PTHR13282">
    <property type="entry name" value="PROTEIN FAM32A"/>
    <property type="match status" value="1"/>
</dbReference>
<dbReference type="Pfam" id="PF08555">
    <property type="entry name" value="FAM32A"/>
    <property type="match status" value="1"/>
</dbReference>
<accession>A0A0N0BJA8</accession>
<feature type="compositionally biased region" description="Basic residues" evidence="2">
    <location>
        <begin position="27"/>
        <end position="38"/>
    </location>
</feature>
<comment type="similarity">
    <text evidence="1">Belongs to the FAM32 family.</text>
</comment>
<dbReference type="EMBL" id="KQ435720">
    <property type="protein sequence ID" value="KOX78664.1"/>
    <property type="molecule type" value="Genomic_DNA"/>
</dbReference>
<dbReference type="OrthoDB" id="205403at2759"/>
<name>A0A0N0BJA8_9HYME</name>
<protein>
    <submittedName>
        <fullName evidence="3">Protein FAM32A</fullName>
    </submittedName>
</protein>
<keyword evidence="4" id="KW-1185">Reference proteome</keyword>
<evidence type="ECO:0000256" key="1">
    <source>
        <dbReference type="ARBA" id="ARBA00008948"/>
    </source>
</evidence>
<dbReference type="PANTHER" id="PTHR13282:SF6">
    <property type="entry name" value="PROTEIN FAM32A"/>
    <property type="match status" value="1"/>
</dbReference>
<dbReference type="GO" id="GO:0005730">
    <property type="term" value="C:nucleolus"/>
    <property type="evidence" value="ECO:0007669"/>
    <property type="project" value="TreeGrafter"/>
</dbReference>
<sequence>MRPTTDDDPYAHVAKGPLKLKNDQSVSKRKKNKEGKKKKLVEVTKIAEEEKLKTVEIKKTKAEIAFQKMQEKMQTERIKQKASMTHKQRVEEFNRHLDSLTEHFDIPKLRPKDYFHHRNTWDIDHVLFRIPKFDHKIYIESHLIH</sequence>
<evidence type="ECO:0000313" key="4">
    <source>
        <dbReference type="Proteomes" id="UP000053105"/>
    </source>
</evidence>
<dbReference type="STRING" id="166423.A0A0N0BJA8"/>
<gene>
    <name evidence="3" type="ORF">WN51_07525</name>
</gene>
<dbReference type="AlphaFoldDB" id="A0A0N0BJA8"/>
<evidence type="ECO:0000313" key="3">
    <source>
        <dbReference type="EMBL" id="KOX78664.1"/>
    </source>
</evidence>